<evidence type="ECO:0000313" key="4">
    <source>
        <dbReference type="Proteomes" id="UP000291343"/>
    </source>
</evidence>
<name>A0A482X6W5_LAOST</name>
<dbReference type="OrthoDB" id="6344725at2759"/>
<comment type="caution">
    <text evidence="3">The sequence shown here is derived from an EMBL/GenBank/DDBJ whole genome shotgun (WGS) entry which is preliminary data.</text>
</comment>
<feature type="region of interest" description="Disordered" evidence="1">
    <location>
        <begin position="156"/>
        <end position="175"/>
    </location>
</feature>
<feature type="chain" id="PRO_5019859426" evidence="2">
    <location>
        <begin position="26"/>
        <end position="175"/>
    </location>
</feature>
<dbReference type="SUPFAM" id="SSF100910">
    <property type="entry name" value="Chemosensory protein Csp2"/>
    <property type="match status" value="1"/>
</dbReference>
<organism evidence="3 4">
    <name type="scientific">Laodelphax striatellus</name>
    <name type="common">Small brown planthopper</name>
    <name type="synonym">Delphax striatella</name>
    <dbReference type="NCBI Taxonomy" id="195883"/>
    <lineage>
        <taxon>Eukaryota</taxon>
        <taxon>Metazoa</taxon>
        <taxon>Ecdysozoa</taxon>
        <taxon>Arthropoda</taxon>
        <taxon>Hexapoda</taxon>
        <taxon>Insecta</taxon>
        <taxon>Pterygota</taxon>
        <taxon>Neoptera</taxon>
        <taxon>Paraneoptera</taxon>
        <taxon>Hemiptera</taxon>
        <taxon>Auchenorrhyncha</taxon>
        <taxon>Fulgoroidea</taxon>
        <taxon>Delphacidae</taxon>
        <taxon>Criomorphinae</taxon>
        <taxon>Laodelphax</taxon>
    </lineage>
</organism>
<keyword evidence="2" id="KW-0732">Signal</keyword>
<keyword evidence="4" id="KW-1185">Reference proteome</keyword>
<dbReference type="EMBL" id="QKKF02016774">
    <property type="protein sequence ID" value="RZF41453.1"/>
    <property type="molecule type" value="Genomic_DNA"/>
</dbReference>
<reference evidence="3 4" key="1">
    <citation type="journal article" date="2017" name="Gigascience">
        <title>Genome sequence of the small brown planthopper, Laodelphax striatellus.</title>
        <authorList>
            <person name="Zhu J."/>
            <person name="Jiang F."/>
            <person name="Wang X."/>
            <person name="Yang P."/>
            <person name="Bao Y."/>
            <person name="Zhao W."/>
            <person name="Wang W."/>
            <person name="Lu H."/>
            <person name="Wang Q."/>
            <person name="Cui N."/>
            <person name="Li J."/>
            <person name="Chen X."/>
            <person name="Luo L."/>
            <person name="Yu J."/>
            <person name="Kang L."/>
            <person name="Cui F."/>
        </authorList>
    </citation>
    <scope>NUCLEOTIDE SEQUENCE [LARGE SCALE GENOMIC DNA]</scope>
    <source>
        <strain evidence="3">Lst14</strain>
    </source>
</reference>
<dbReference type="InterPro" id="IPR005055">
    <property type="entry name" value="A10/PebIII"/>
</dbReference>
<dbReference type="PANTHER" id="PTHR11257">
    <property type="entry name" value="CHEMOSENSORY PROTEIN-RELATED"/>
    <property type="match status" value="1"/>
</dbReference>
<dbReference type="Gene3D" id="1.10.2080.10">
    <property type="entry name" value="Insect odorant-binding protein A10/Ejaculatory bulb-specific protein 3"/>
    <property type="match status" value="1"/>
</dbReference>
<dbReference type="PANTHER" id="PTHR11257:SF12">
    <property type="entry name" value="EJACULATORY BULB-SPECIFIC PROTEIN 3-RELATED"/>
    <property type="match status" value="1"/>
</dbReference>
<evidence type="ECO:0000256" key="1">
    <source>
        <dbReference type="SAM" id="MobiDB-lite"/>
    </source>
</evidence>
<evidence type="ECO:0000256" key="2">
    <source>
        <dbReference type="SAM" id="SignalP"/>
    </source>
</evidence>
<accession>A0A482X6W5</accession>
<dbReference type="InParanoid" id="A0A482X6W5"/>
<evidence type="ECO:0000313" key="3">
    <source>
        <dbReference type="EMBL" id="RZF41453.1"/>
    </source>
</evidence>
<gene>
    <name evidence="3" type="ORF">LSTR_LSTR000167</name>
</gene>
<feature type="signal peptide" evidence="2">
    <location>
        <begin position="1"/>
        <end position="25"/>
    </location>
</feature>
<sequence>MQASSSLAMLLIAVWVLSPRRPLSGGFAGVHAQQSKNTRYTTRFDSIDVEVILKNERIFKRYMDCLLDKGRCTPEARELKRLLPEALKTECLKCSEVQRRQGAKVMAFIIKNKRPYWDLLLAKYDPQGVFRAKYKYNDQNIEAVLKQLEREQQGLYGTYSNPTNTTTVNSASSRK</sequence>
<dbReference type="Pfam" id="PF03392">
    <property type="entry name" value="OS-D"/>
    <property type="match status" value="1"/>
</dbReference>
<dbReference type="AlphaFoldDB" id="A0A482X6W5"/>
<dbReference type="InterPro" id="IPR036682">
    <property type="entry name" value="OS_D_A10/PebIII_sf"/>
</dbReference>
<dbReference type="Proteomes" id="UP000291343">
    <property type="component" value="Unassembled WGS sequence"/>
</dbReference>
<proteinExistence type="predicted"/>
<feature type="compositionally biased region" description="Polar residues" evidence="1">
    <location>
        <begin position="158"/>
        <end position="175"/>
    </location>
</feature>
<dbReference type="SMR" id="A0A482X6W5"/>
<protein>
    <submittedName>
        <fullName evidence="3">Uncharacterized protein</fullName>
    </submittedName>
</protein>